<dbReference type="CDD" id="cd06580">
    <property type="entry name" value="TM_PBP1_transp_TpRbsC_like"/>
    <property type="match status" value="1"/>
</dbReference>
<organism evidence="7 8">
    <name type="scientific">Proteiniborus ethanoligenes</name>
    <dbReference type="NCBI Taxonomy" id="415015"/>
    <lineage>
        <taxon>Bacteria</taxon>
        <taxon>Bacillati</taxon>
        <taxon>Bacillota</taxon>
        <taxon>Clostridia</taxon>
        <taxon>Eubacteriales</taxon>
        <taxon>Proteiniborus</taxon>
    </lineage>
</organism>
<feature type="transmembrane region" description="Helical" evidence="6">
    <location>
        <begin position="317"/>
        <end position="337"/>
    </location>
</feature>
<evidence type="ECO:0000313" key="8">
    <source>
        <dbReference type="Proteomes" id="UP000198625"/>
    </source>
</evidence>
<feature type="transmembrane region" description="Helical" evidence="6">
    <location>
        <begin position="148"/>
        <end position="167"/>
    </location>
</feature>
<dbReference type="PANTHER" id="PTHR47089:SF1">
    <property type="entry name" value="GUANOSINE ABC TRANSPORTER PERMEASE PROTEIN NUPP"/>
    <property type="match status" value="1"/>
</dbReference>
<dbReference type="InterPro" id="IPR001851">
    <property type="entry name" value="ABC_transp_permease"/>
</dbReference>
<evidence type="ECO:0000256" key="1">
    <source>
        <dbReference type="ARBA" id="ARBA00004651"/>
    </source>
</evidence>
<evidence type="ECO:0000256" key="6">
    <source>
        <dbReference type="SAM" id="Phobius"/>
    </source>
</evidence>
<dbReference type="PANTHER" id="PTHR47089">
    <property type="entry name" value="ABC TRANSPORTER, PERMEASE PROTEIN"/>
    <property type="match status" value="1"/>
</dbReference>
<keyword evidence="7" id="KW-0762">Sugar transport</keyword>
<dbReference type="GO" id="GO:0022857">
    <property type="term" value="F:transmembrane transporter activity"/>
    <property type="evidence" value="ECO:0007669"/>
    <property type="project" value="InterPro"/>
</dbReference>
<keyword evidence="3 6" id="KW-0812">Transmembrane</keyword>
<feature type="transmembrane region" description="Helical" evidence="6">
    <location>
        <begin position="21"/>
        <end position="44"/>
    </location>
</feature>
<dbReference type="STRING" id="415015.SAMN05660462_00572"/>
<keyword evidence="7" id="KW-0813">Transport</keyword>
<keyword evidence="8" id="KW-1185">Reference proteome</keyword>
<dbReference type="AlphaFoldDB" id="A0A1H3LNJ2"/>
<dbReference type="GO" id="GO:0005886">
    <property type="term" value="C:plasma membrane"/>
    <property type="evidence" value="ECO:0007669"/>
    <property type="project" value="UniProtKB-SubCell"/>
</dbReference>
<dbReference type="Proteomes" id="UP000198625">
    <property type="component" value="Unassembled WGS sequence"/>
</dbReference>
<keyword evidence="5 6" id="KW-0472">Membrane</keyword>
<keyword evidence="4 6" id="KW-1133">Transmembrane helix</keyword>
<dbReference type="Pfam" id="PF02653">
    <property type="entry name" value="BPD_transp_2"/>
    <property type="match status" value="1"/>
</dbReference>
<name>A0A1H3LNJ2_9FIRM</name>
<dbReference type="RefSeq" id="WP_176967838.1">
    <property type="nucleotide sequence ID" value="NZ_FNQE01000004.1"/>
</dbReference>
<protein>
    <submittedName>
        <fullName evidence="7">Simple sugar transport system permease protein</fullName>
    </submittedName>
</protein>
<evidence type="ECO:0000256" key="5">
    <source>
        <dbReference type="ARBA" id="ARBA00023136"/>
    </source>
</evidence>
<gene>
    <name evidence="7" type="ORF">SAMN05660462_00572</name>
</gene>
<feature type="transmembrane region" description="Helical" evidence="6">
    <location>
        <begin position="273"/>
        <end position="297"/>
    </location>
</feature>
<keyword evidence="2" id="KW-1003">Cell membrane</keyword>
<feature type="transmembrane region" description="Helical" evidence="6">
    <location>
        <begin position="64"/>
        <end position="81"/>
    </location>
</feature>
<sequence>MIQMYKNKLNDRNHLIQLFSPVFSIIIAFIVAGIVVWFTGGNPIEAYSVLAKGAFGSLSGIQNTIRYTLPIIMLGISFAVCNKCGYFNIGQEGQMYAAAIAIAAVQKLLGHIPTFPLMLIMIIVAILAGGIVCLIPAIFKFLFGVNEVIVAMLMNYIILLLTNYLLLYSPIAEVGKSTAMSITVKPIVSGIMLLVASTIIILVYGIIAKKSAPGYRLRIVGYNPRFAKASGINTIRLILIVAFLGGAFSGLSVVGEIFGVYHKVYNGFVENLGFYGMTAALIGSKSTIGLVLGALILGSLQSGSVTLSVMTNVPSEIVLVVQGFVMLFATINIVQYFSKSTKKKGAE</sequence>
<evidence type="ECO:0000313" key="7">
    <source>
        <dbReference type="EMBL" id="SDY65896.1"/>
    </source>
</evidence>
<dbReference type="EMBL" id="FNQE01000004">
    <property type="protein sequence ID" value="SDY65896.1"/>
    <property type="molecule type" value="Genomic_DNA"/>
</dbReference>
<evidence type="ECO:0000256" key="2">
    <source>
        <dbReference type="ARBA" id="ARBA00022475"/>
    </source>
</evidence>
<comment type="subcellular location">
    <subcellularLocation>
        <location evidence="1">Cell membrane</location>
        <topology evidence="1">Multi-pass membrane protein</topology>
    </subcellularLocation>
</comment>
<proteinExistence type="predicted"/>
<evidence type="ECO:0000256" key="3">
    <source>
        <dbReference type="ARBA" id="ARBA00022692"/>
    </source>
</evidence>
<feature type="transmembrane region" description="Helical" evidence="6">
    <location>
        <begin position="187"/>
        <end position="208"/>
    </location>
</feature>
<feature type="transmembrane region" description="Helical" evidence="6">
    <location>
        <begin position="237"/>
        <end position="261"/>
    </location>
</feature>
<evidence type="ECO:0000256" key="4">
    <source>
        <dbReference type="ARBA" id="ARBA00022989"/>
    </source>
</evidence>
<feature type="transmembrane region" description="Helical" evidence="6">
    <location>
        <begin position="115"/>
        <end position="139"/>
    </location>
</feature>
<reference evidence="7 8" key="1">
    <citation type="submission" date="2016-10" db="EMBL/GenBank/DDBJ databases">
        <authorList>
            <person name="de Groot N.N."/>
        </authorList>
    </citation>
    <scope>NUCLEOTIDE SEQUENCE [LARGE SCALE GENOMIC DNA]</scope>
    <source>
        <strain evidence="7 8">DSM 21650</strain>
    </source>
</reference>
<accession>A0A1H3LNJ2</accession>
<feature type="transmembrane region" description="Helical" evidence="6">
    <location>
        <begin position="93"/>
        <end position="109"/>
    </location>
</feature>